<name>A0A173GD21_9CAUD</name>
<evidence type="ECO:0000256" key="1">
    <source>
        <dbReference type="SAM" id="MobiDB-lite"/>
    </source>
</evidence>
<gene>
    <name evidence="2" type="ORF">SIMMY50_94</name>
</gene>
<reference evidence="3" key="1">
    <citation type="submission" date="2016-03" db="EMBL/GenBank/DDBJ databases">
        <authorList>
            <person name="Sharma R."/>
            <person name="Simister A.R."/>
            <person name="Berg J.A."/>
            <person name="Jensen G.L."/>
            <person name="Keele B.R."/>
            <person name="Ward M.E.H."/>
            <person name="Breakwell D.P."/>
            <person name="Hope S."/>
            <person name="Grose J.H."/>
        </authorList>
    </citation>
    <scope>NUCLEOTIDE SEQUENCE [LARGE SCALE GENOMIC DNA]</scope>
</reference>
<dbReference type="InterPro" id="IPR009576">
    <property type="entry name" value="Biofilm_formation_YgiB"/>
</dbReference>
<sequence length="205" mass="22379">MKRTKNIKLDRFRKAWKFKKVTLALMVVTGSFYLVACDEPRDQQVQMYQNADDCGRARPQDKQHCSDAYNNALRESERTAPRYGSKGDCDAEFGSDNCYQSTAHSPTWMPYMGGYMYGRNGSYAQPLYSSRVTSSPAYHRYVDAGGHNYGSAISGRSINTTRSALAPKPAVTSTITRGGFGATVAHMSSSHSSSSHSSGGHSSGG</sequence>
<feature type="compositionally biased region" description="Low complexity" evidence="1">
    <location>
        <begin position="188"/>
        <end position="205"/>
    </location>
</feature>
<dbReference type="Proteomes" id="UP000222975">
    <property type="component" value="Segment"/>
</dbReference>
<accession>A0A173GD21</accession>
<feature type="region of interest" description="Disordered" evidence="1">
    <location>
        <begin position="184"/>
        <end position="205"/>
    </location>
</feature>
<dbReference type="EMBL" id="KU886223">
    <property type="protein sequence ID" value="ANH51556.1"/>
    <property type="molecule type" value="Genomic_DNA"/>
</dbReference>
<organism evidence="2 3">
    <name type="scientific">Erwinia phage vB_EamM_Simmy50</name>
    <dbReference type="NCBI Taxonomy" id="1815988"/>
    <lineage>
        <taxon>Viruses</taxon>
        <taxon>Duplodnaviria</taxon>
        <taxon>Heunggongvirae</taxon>
        <taxon>Uroviricota</taxon>
        <taxon>Caudoviricetes</taxon>
        <taxon>Chimalliviridae</taxon>
        <taxon>Agricanvirus</taxon>
        <taxon>Agricanvirus simmy50</taxon>
    </lineage>
</organism>
<protein>
    <submittedName>
        <fullName evidence="2">Membrane protein</fullName>
    </submittedName>
</protein>
<dbReference type="Pfam" id="PF06693">
    <property type="entry name" value="DUF1190"/>
    <property type="match status" value="1"/>
</dbReference>
<evidence type="ECO:0000313" key="2">
    <source>
        <dbReference type="EMBL" id="ANH51556.1"/>
    </source>
</evidence>
<proteinExistence type="predicted"/>
<evidence type="ECO:0000313" key="3">
    <source>
        <dbReference type="Proteomes" id="UP000222975"/>
    </source>
</evidence>
<keyword evidence="3" id="KW-1185">Reference proteome</keyword>